<reference evidence="1" key="2">
    <citation type="submission" date="2021-08" db="EMBL/GenBank/DDBJ databases">
        <authorList>
            <person name="Tani A."/>
            <person name="Ola A."/>
            <person name="Ogura Y."/>
            <person name="Katsura K."/>
            <person name="Hayashi T."/>
        </authorList>
    </citation>
    <scope>NUCLEOTIDE SEQUENCE</scope>
    <source>
        <strain evidence="1">DSM 19015</strain>
    </source>
</reference>
<evidence type="ECO:0000313" key="2">
    <source>
        <dbReference type="Proteomes" id="UP001055125"/>
    </source>
</evidence>
<dbReference type="EMBL" id="BPQP01000019">
    <property type="protein sequence ID" value="GJD94147.1"/>
    <property type="molecule type" value="Genomic_DNA"/>
</dbReference>
<dbReference type="Proteomes" id="UP001055125">
    <property type="component" value="Unassembled WGS sequence"/>
</dbReference>
<keyword evidence="2" id="KW-1185">Reference proteome</keyword>
<protein>
    <recommendedName>
        <fullName evidence="3">HTH luxR-type domain-containing protein</fullName>
    </recommendedName>
</protein>
<gene>
    <name evidence="1" type="ORF">OCOJLMKI_1349</name>
</gene>
<sequence length="91" mass="9937">MLVLPPGRSSDMPSRSQALLPVGSVSVRDLIVSGLSHQAFGLSRNALADFYDLSLISVLHKAIKQLAYKLNVFSAVYAAHTYRRYAIDACI</sequence>
<reference evidence="1" key="1">
    <citation type="journal article" date="2021" name="Front. Microbiol.">
        <title>Comprehensive Comparative Genomics and Phenotyping of Methylobacterium Species.</title>
        <authorList>
            <person name="Alessa O."/>
            <person name="Ogura Y."/>
            <person name="Fujitani Y."/>
            <person name="Takami H."/>
            <person name="Hayashi T."/>
            <person name="Sahin N."/>
            <person name="Tani A."/>
        </authorList>
    </citation>
    <scope>NUCLEOTIDE SEQUENCE</scope>
    <source>
        <strain evidence="1">DSM 19015</strain>
    </source>
</reference>
<dbReference type="RefSeq" id="WP_238243334.1">
    <property type="nucleotide sequence ID" value="NZ_BPQP01000019.1"/>
</dbReference>
<evidence type="ECO:0000313" key="1">
    <source>
        <dbReference type="EMBL" id="GJD94147.1"/>
    </source>
</evidence>
<proteinExistence type="predicted"/>
<evidence type="ECO:0008006" key="3">
    <source>
        <dbReference type="Google" id="ProtNLM"/>
    </source>
</evidence>
<name>A0ABQ4RVB8_9HYPH</name>
<organism evidence="1 2">
    <name type="scientific">Methylobacterium iners</name>
    <dbReference type="NCBI Taxonomy" id="418707"/>
    <lineage>
        <taxon>Bacteria</taxon>
        <taxon>Pseudomonadati</taxon>
        <taxon>Pseudomonadota</taxon>
        <taxon>Alphaproteobacteria</taxon>
        <taxon>Hyphomicrobiales</taxon>
        <taxon>Methylobacteriaceae</taxon>
        <taxon>Methylobacterium</taxon>
    </lineage>
</organism>
<accession>A0ABQ4RVB8</accession>
<comment type="caution">
    <text evidence="1">The sequence shown here is derived from an EMBL/GenBank/DDBJ whole genome shotgun (WGS) entry which is preliminary data.</text>
</comment>